<feature type="compositionally biased region" description="Basic and acidic residues" evidence="1">
    <location>
        <begin position="62"/>
        <end position="78"/>
    </location>
</feature>
<dbReference type="EMBL" id="SRLO01000331">
    <property type="protein sequence ID" value="TNN60556.1"/>
    <property type="molecule type" value="Genomic_DNA"/>
</dbReference>
<evidence type="ECO:0000313" key="3">
    <source>
        <dbReference type="Proteomes" id="UP000314294"/>
    </source>
</evidence>
<gene>
    <name evidence="2" type="ORF">EYF80_029157</name>
</gene>
<reference evidence="2 3" key="1">
    <citation type="submission" date="2019-03" db="EMBL/GenBank/DDBJ databases">
        <title>First draft genome of Liparis tanakae, snailfish: a comprehensive survey of snailfish specific genes.</title>
        <authorList>
            <person name="Kim W."/>
            <person name="Song I."/>
            <person name="Jeong J.-H."/>
            <person name="Kim D."/>
            <person name="Kim S."/>
            <person name="Ryu S."/>
            <person name="Song J.Y."/>
            <person name="Lee S.K."/>
        </authorList>
    </citation>
    <scope>NUCLEOTIDE SEQUENCE [LARGE SCALE GENOMIC DNA]</scope>
    <source>
        <tissue evidence="2">Muscle</tissue>
    </source>
</reference>
<comment type="caution">
    <text evidence="2">The sequence shown here is derived from an EMBL/GenBank/DDBJ whole genome shotgun (WGS) entry which is preliminary data.</text>
</comment>
<evidence type="ECO:0000313" key="2">
    <source>
        <dbReference type="EMBL" id="TNN60556.1"/>
    </source>
</evidence>
<feature type="region of interest" description="Disordered" evidence="1">
    <location>
        <begin position="1"/>
        <end position="23"/>
    </location>
</feature>
<name>A0A4Z2H421_9TELE</name>
<organism evidence="2 3">
    <name type="scientific">Liparis tanakae</name>
    <name type="common">Tanaka's snailfish</name>
    <dbReference type="NCBI Taxonomy" id="230148"/>
    <lineage>
        <taxon>Eukaryota</taxon>
        <taxon>Metazoa</taxon>
        <taxon>Chordata</taxon>
        <taxon>Craniata</taxon>
        <taxon>Vertebrata</taxon>
        <taxon>Euteleostomi</taxon>
        <taxon>Actinopterygii</taxon>
        <taxon>Neopterygii</taxon>
        <taxon>Teleostei</taxon>
        <taxon>Neoteleostei</taxon>
        <taxon>Acanthomorphata</taxon>
        <taxon>Eupercaria</taxon>
        <taxon>Perciformes</taxon>
        <taxon>Cottioidei</taxon>
        <taxon>Cottales</taxon>
        <taxon>Liparidae</taxon>
        <taxon>Liparis</taxon>
    </lineage>
</organism>
<keyword evidence="3" id="KW-1185">Reference proteome</keyword>
<feature type="region of interest" description="Disordered" evidence="1">
    <location>
        <begin position="46"/>
        <end position="78"/>
    </location>
</feature>
<dbReference type="AlphaFoldDB" id="A0A4Z2H421"/>
<accession>A0A4Z2H421</accession>
<dbReference type="Proteomes" id="UP000314294">
    <property type="component" value="Unassembled WGS sequence"/>
</dbReference>
<proteinExistence type="predicted"/>
<evidence type="ECO:0000256" key="1">
    <source>
        <dbReference type="SAM" id="MobiDB-lite"/>
    </source>
</evidence>
<sequence>MCGAGPMKGASTEERAGALRTTSTFDLEASNAFRNGRVIHERRLIQNPIPPPSCSAHAPLHPPRDDERQTADGGRKKKIIDLGERDVRLTDGPERTARRVSRRQDVAACGPAARYGGGVNGSQDIVKRSVKELEV</sequence>
<protein>
    <submittedName>
        <fullName evidence="2">Uncharacterized protein</fullName>
    </submittedName>
</protein>